<dbReference type="Pfam" id="PF01476">
    <property type="entry name" value="LysM"/>
    <property type="match status" value="2"/>
</dbReference>
<evidence type="ECO:0000313" key="4">
    <source>
        <dbReference type="EMBL" id="WVZ21776.1"/>
    </source>
</evidence>
<evidence type="ECO:0000256" key="2">
    <source>
        <dbReference type="SAM" id="SignalP"/>
    </source>
</evidence>
<keyword evidence="1" id="KW-1133">Transmembrane helix</keyword>
<dbReference type="Gene3D" id="3.10.350.10">
    <property type="entry name" value="LysM domain"/>
    <property type="match status" value="2"/>
</dbReference>
<gene>
    <name evidence="4" type="ORF">V8G54_000320</name>
</gene>
<feature type="domain" description="LysM" evidence="3">
    <location>
        <begin position="113"/>
        <end position="160"/>
    </location>
</feature>
<dbReference type="PANTHER" id="PTHR33734:SF11">
    <property type="entry name" value="LYSM DOMAIN-CONTAINING GPI-ANCHORED PROTEIN 2"/>
    <property type="match status" value="1"/>
</dbReference>
<evidence type="ECO:0000256" key="1">
    <source>
        <dbReference type="SAM" id="Phobius"/>
    </source>
</evidence>
<name>A0AAQ3P4D6_VIGMU</name>
<evidence type="ECO:0000259" key="3">
    <source>
        <dbReference type="PROSITE" id="PS51782"/>
    </source>
</evidence>
<keyword evidence="5" id="KW-1185">Reference proteome</keyword>
<dbReference type="PROSITE" id="PS51782">
    <property type="entry name" value="LYSM"/>
    <property type="match status" value="2"/>
</dbReference>
<reference evidence="4 5" key="1">
    <citation type="journal article" date="2023" name="Life. Sci Alliance">
        <title>Evolutionary insights into 3D genome organization and epigenetic landscape of Vigna mungo.</title>
        <authorList>
            <person name="Junaid A."/>
            <person name="Singh B."/>
            <person name="Bhatia S."/>
        </authorList>
    </citation>
    <scope>NUCLEOTIDE SEQUENCE [LARGE SCALE GENOMIC DNA]</scope>
    <source>
        <strain evidence="4">Urdbean</strain>
    </source>
</reference>
<keyword evidence="1" id="KW-0472">Membrane</keyword>
<dbReference type="SUPFAM" id="SSF54106">
    <property type="entry name" value="LysM domain"/>
    <property type="match status" value="2"/>
</dbReference>
<organism evidence="4 5">
    <name type="scientific">Vigna mungo</name>
    <name type="common">Black gram</name>
    <name type="synonym">Phaseolus mungo</name>
    <dbReference type="NCBI Taxonomy" id="3915"/>
    <lineage>
        <taxon>Eukaryota</taxon>
        <taxon>Viridiplantae</taxon>
        <taxon>Streptophyta</taxon>
        <taxon>Embryophyta</taxon>
        <taxon>Tracheophyta</taxon>
        <taxon>Spermatophyta</taxon>
        <taxon>Magnoliopsida</taxon>
        <taxon>eudicotyledons</taxon>
        <taxon>Gunneridae</taxon>
        <taxon>Pentapetalae</taxon>
        <taxon>rosids</taxon>
        <taxon>fabids</taxon>
        <taxon>Fabales</taxon>
        <taxon>Fabaceae</taxon>
        <taxon>Papilionoideae</taxon>
        <taxon>50 kb inversion clade</taxon>
        <taxon>NPAAA clade</taxon>
        <taxon>indigoferoid/millettioid clade</taxon>
        <taxon>Phaseoleae</taxon>
        <taxon>Vigna</taxon>
    </lineage>
</organism>
<feature type="domain" description="LysM" evidence="3">
    <location>
        <begin position="177"/>
        <end position="221"/>
    </location>
</feature>
<dbReference type="SMART" id="SM00257">
    <property type="entry name" value="LysM"/>
    <property type="match status" value="2"/>
</dbReference>
<accession>A0AAQ3P4D6</accession>
<feature type="chain" id="PRO_5042843496" description="LysM domain-containing protein" evidence="2">
    <location>
        <begin position="28"/>
        <end position="377"/>
    </location>
</feature>
<protein>
    <recommendedName>
        <fullName evidence="3">LysM domain-containing protein</fullName>
    </recommendedName>
</protein>
<dbReference type="Proteomes" id="UP001374535">
    <property type="component" value="Chromosome 1"/>
</dbReference>
<dbReference type="PANTHER" id="PTHR33734">
    <property type="entry name" value="LYSM DOMAIN-CONTAINING GPI-ANCHORED PROTEIN 2"/>
    <property type="match status" value="1"/>
</dbReference>
<dbReference type="AlphaFoldDB" id="A0AAQ3P4D6"/>
<dbReference type="EMBL" id="CP144700">
    <property type="protein sequence ID" value="WVZ21776.1"/>
    <property type="molecule type" value="Genomic_DNA"/>
</dbReference>
<proteinExistence type="predicted"/>
<keyword evidence="2" id="KW-0732">Signal</keyword>
<evidence type="ECO:0000313" key="5">
    <source>
        <dbReference type="Proteomes" id="UP001374535"/>
    </source>
</evidence>
<dbReference type="InterPro" id="IPR036779">
    <property type="entry name" value="LysM_dom_sf"/>
</dbReference>
<sequence>MGAQKRVVWMARVVAVVAIAVVASVEAQPEAKFVCNSANNSRCGALIGYSHTNGTTLGDIQTLFTVKKLVDILGANNFPSNTTKSHVVGPNKVVKVPLPCRCSNGTGLSDGVPLYKIKKGDTLYDIATTTFGGLVKYPQITAANKIPDENNITAGDTLYIPLPCSCDAVDGNRVVHYAHLVSSGSTVEGIAEQFGTTQQILLTLNGISDPKTLQAGQILDVPLRACSSSVKKDSLDYPLLVANSSYAYTAHECVKCSYTCDVICYVEYVFRLQCEQSHLKPTNRSKCPSAQCSSNVFIGNTTSSTDPCNRTVCAYTGYTFHNISAELVTQNTCAVSPSPSGGSSGSGSGAPRSTLQGLLWSNLFILIHFVLFLVYVL</sequence>
<dbReference type="CDD" id="cd00118">
    <property type="entry name" value="LysM"/>
    <property type="match status" value="2"/>
</dbReference>
<feature type="signal peptide" evidence="2">
    <location>
        <begin position="1"/>
        <end position="27"/>
    </location>
</feature>
<keyword evidence="1" id="KW-0812">Transmembrane</keyword>
<dbReference type="InterPro" id="IPR018392">
    <property type="entry name" value="LysM"/>
</dbReference>
<feature type="transmembrane region" description="Helical" evidence="1">
    <location>
        <begin position="358"/>
        <end position="376"/>
    </location>
</feature>